<feature type="coiled-coil region" evidence="3">
    <location>
        <begin position="131"/>
        <end position="189"/>
    </location>
</feature>
<comment type="similarity">
    <text evidence="2">Belongs to the membrane fusion protein (MFP) (TC 8.A.1) family.</text>
</comment>
<evidence type="ECO:0000259" key="5">
    <source>
        <dbReference type="Pfam" id="PF25876"/>
    </source>
</evidence>
<feature type="domain" description="Multidrug resistance protein MdtA-like C-terminal permuted SH3" evidence="8">
    <location>
        <begin position="325"/>
        <end position="383"/>
    </location>
</feature>
<dbReference type="Proteomes" id="UP001596091">
    <property type="component" value="Unassembled WGS sequence"/>
</dbReference>
<dbReference type="Pfam" id="PF25876">
    <property type="entry name" value="HH_MFP_RND"/>
    <property type="match status" value="1"/>
</dbReference>
<dbReference type="PANTHER" id="PTHR30158:SF24">
    <property type="entry name" value="HLYD FAMILY SECRETION PROTEIN"/>
    <property type="match status" value="1"/>
</dbReference>
<dbReference type="PANTHER" id="PTHR30158">
    <property type="entry name" value="ACRA/E-RELATED COMPONENT OF DRUG EFFLUX TRANSPORTER"/>
    <property type="match status" value="1"/>
</dbReference>
<organism evidence="9 10">
    <name type="scientific">Acidicapsa dinghuensis</name>
    <dbReference type="NCBI Taxonomy" id="2218256"/>
    <lineage>
        <taxon>Bacteria</taxon>
        <taxon>Pseudomonadati</taxon>
        <taxon>Acidobacteriota</taxon>
        <taxon>Terriglobia</taxon>
        <taxon>Terriglobales</taxon>
        <taxon>Acidobacteriaceae</taxon>
        <taxon>Acidicapsa</taxon>
    </lineage>
</organism>
<feature type="domain" description="Multidrug resistance protein MdtA-like beta-barrel" evidence="7">
    <location>
        <begin position="235"/>
        <end position="319"/>
    </location>
</feature>
<keyword evidence="3" id="KW-0175">Coiled coil</keyword>
<dbReference type="InterPro" id="IPR058626">
    <property type="entry name" value="MdtA-like_b-barrel"/>
</dbReference>
<dbReference type="Pfam" id="PF25917">
    <property type="entry name" value="BSH_RND"/>
    <property type="match status" value="1"/>
</dbReference>
<keyword evidence="4" id="KW-0472">Membrane</keyword>
<dbReference type="Gene3D" id="2.40.420.20">
    <property type="match status" value="1"/>
</dbReference>
<keyword evidence="10" id="KW-1185">Reference proteome</keyword>
<feature type="domain" description="Multidrug resistance protein MdtA-like alpha-helical hairpin" evidence="5">
    <location>
        <begin position="127"/>
        <end position="193"/>
    </location>
</feature>
<dbReference type="EMBL" id="JBHSPH010000019">
    <property type="protein sequence ID" value="MFC5865361.1"/>
    <property type="molecule type" value="Genomic_DNA"/>
</dbReference>
<evidence type="ECO:0000259" key="8">
    <source>
        <dbReference type="Pfam" id="PF25967"/>
    </source>
</evidence>
<gene>
    <name evidence="9" type="ORF">ACFPT7_23860</name>
</gene>
<feature type="domain" description="Multidrug resistance protein MdtA-like barrel-sandwich hybrid" evidence="6">
    <location>
        <begin position="84"/>
        <end position="215"/>
    </location>
</feature>
<dbReference type="Gene3D" id="2.40.50.100">
    <property type="match status" value="1"/>
</dbReference>
<evidence type="ECO:0000259" key="6">
    <source>
        <dbReference type="Pfam" id="PF25917"/>
    </source>
</evidence>
<sequence>MLNRGQKQSAGSGGQTRRTLRPYAGVTALILVSTVAAVVGPKLFKDSRVRAAGNATPLVTVSQPFPKDIHGRMQFLGQFSAVDRVDLRAQVGGTLTYIGFKDGDVVRSGALLFTIDPTPYQIKFDEGTAQVARARARLELATTELARAQTLRKTDAGTVENVEQRSAELRSAQAALDEAETLVRDAKFDLDHTHVYAPFTGRMGTHLVSVGNLVLGNRGGGSAPTLLATIVSINPIYLNFDMSEADYLNFERERAAKRVALANKVEIALSDESRFARQGILDFLDNTFDRSSGTIHARATVPNSDLLLTPGAFGRVRLNLVPERQVLLVPDAAVSADQTDRMVLTVGSDEVVKAIKVQIGELRYGLRVVYSGLSASQRVIIAGPPVLPGTKVSVKEGTINPGPDEGGI</sequence>
<keyword evidence="4" id="KW-1133">Transmembrane helix</keyword>
<name>A0ABW1EM46_9BACT</name>
<proteinExistence type="inferred from homology"/>
<dbReference type="InterPro" id="IPR058627">
    <property type="entry name" value="MdtA-like_C"/>
</dbReference>
<feature type="transmembrane region" description="Helical" evidence="4">
    <location>
        <begin position="20"/>
        <end position="40"/>
    </location>
</feature>
<reference evidence="10" key="1">
    <citation type="journal article" date="2019" name="Int. J. Syst. Evol. Microbiol.">
        <title>The Global Catalogue of Microorganisms (GCM) 10K type strain sequencing project: providing services to taxonomists for standard genome sequencing and annotation.</title>
        <authorList>
            <consortium name="The Broad Institute Genomics Platform"/>
            <consortium name="The Broad Institute Genome Sequencing Center for Infectious Disease"/>
            <person name="Wu L."/>
            <person name="Ma J."/>
        </authorList>
    </citation>
    <scope>NUCLEOTIDE SEQUENCE [LARGE SCALE GENOMIC DNA]</scope>
    <source>
        <strain evidence="10">JCM 4087</strain>
    </source>
</reference>
<dbReference type="NCBIfam" id="TIGR01730">
    <property type="entry name" value="RND_mfp"/>
    <property type="match status" value="1"/>
</dbReference>
<dbReference type="Pfam" id="PF25944">
    <property type="entry name" value="Beta-barrel_RND"/>
    <property type="match status" value="1"/>
</dbReference>
<dbReference type="Pfam" id="PF25967">
    <property type="entry name" value="RND-MFP_C"/>
    <property type="match status" value="1"/>
</dbReference>
<evidence type="ECO:0000313" key="10">
    <source>
        <dbReference type="Proteomes" id="UP001596091"/>
    </source>
</evidence>
<evidence type="ECO:0000256" key="2">
    <source>
        <dbReference type="ARBA" id="ARBA00009477"/>
    </source>
</evidence>
<keyword evidence="4" id="KW-0812">Transmembrane</keyword>
<dbReference type="SUPFAM" id="SSF111369">
    <property type="entry name" value="HlyD-like secretion proteins"/>
    <property type="match status" value="1"/>
</dbReference>
<evidence type="ECO:0000256" key="3">
    <source>
        <dbReference type="SAM" id="Coils"/>
    </source>
</evidence>
<comment type="caution">
    <text evidence="9">The sequence shown here is derived from an EMBL/GenBank/DDBJ whole genome shotgun (WGS) entry which is preliminary data.</text>
</comment>
<dbReference type="InterPro" id="IPR006143">
    <property type="entry name" value="RND_pump_MFP"/>
</dbReference>
<comment type="subcellular location">
    <subcellularLocation>
        <location evidence="1">Cell envelope</location>
    </subcellularLocation>
</comment>
<evidence type="ECO:0000256" key="1">
    <source>
        <dbReference type="ARBA" id="ARBA00004196"/>
    </source>
</evidence>
<dbReference type="RefSeq" id="WP_263342406.1">
    <property type="nucleotide sequence ID" value="NZ_JAGSYH010000011.1"/>
</dbReference>
<evidence type="ECO:0000313" key="9">
    <source>
        <dbReference type="EMBL" id="MFC5865361.1"/>
    </source>
</evidence>
<accession>A0ABW1EM46</accession>
<evidence type="ECO:0000256" key="4">
    <source>
        <dbReference type="SAM" id="Phobius"/>
    </source>
</evidence>
<dbReference type="InterPro" id="IPR058625">
    <property type="entry name" value="MdtA-like_BSH"/>
</dbReference>
<dbReference type="Gene3D" id="2.40.30.170">
    <property type="match status" value="1"/>
</dbReference>
<dbReference type="InterPro" id="IPR058624">
    <property type="entry name" value="MdtA-like_HH"/>
</dbReference>
<protein>
    <submittedName>
        <fullName evidence="9">Efflux RND transporter periplasmic adaptor subunit</fullName>
    </submittedName>
</protein>
<evidence type="ECO:0000259" key="7">
    <source>
        <dbReference type="Pfam" id="PF25944"/>
    </source>
</evidence>
<dbReference type="Gene3D" id="1.10.287.470">
    <property type="entry name" value="Helix hairpin bin"/>
    <property type="match status" value="1"/>
</dbReference>